<name>A0A413VH13_9BACE</name>
<feature type="chain" id="PRO_5019113937" evidence="1">
    <location>
        <begin position="26"/>
        <end position="321"/>
    </location>
</feature>
<dbReference type="RefSeq" id="WP_122202006.1">
    <property type="nucleotide sequence ID" value="NZ_CABJFV010000017.1"/>
</dbReference>
<feature type="signal peptide" evidence="1">
    <location>
        <begin position="1"/>
        <end position="25"/>
    </location>
</feature>
<keyword evidence="1" id="KW-0732">Signal</keyword>
<sequence length="321" mass="37303">MKKQSLIYPLAAVCMYLTPNLPCYAGEVFRNSVPEKDSIVYTLQGSMQADESLVGKDYNAIHQYMRRLGWDYSEHPNSSFKDHHTGVHAEVVYDDVLKQYVFKFTNHAGEFLDGDRGSLKDRQRNEMKSQTSPAWQKLNGNWDEWQQLKWKFKIPKGFRPSTSFCHIHQLKAQEGNNGAPLITITPRCDADGTNRRMQVIHTGDTRASTKGVLIDNIPLKEFEDEWVQVETEMHYTDHGSFRIRITRISDGKILMNQCFDDIDLWRSGATNIRNKFGIYRSLGGRMENLDDRPKNGIKDEHLYLGDFQVYERLPHEEKHKK</sequence>
<dbReference type="AlphaFoldDB" id="A0A413VH13"/>
<gene>
    <name evidence="2" type="ORF">DW888_16320</name>
</gene>
<dbReference type="Gene3D" id="2.60.120.200">
    <property type="match status" value="1"/>
</dbReference>
<dbReference type="Proteomes" id="UP000284379">
    <property type="component" value="Unassembled WGS sequence"/>
</dbReference>
<evidence type="ECO:0000313" key="3">
    <source>
        <dbReference type="Proteomes" id="UP000284379"/>
    </source>
</evidence>
<evidence type="ECO:0000313" key="2">
    <source>
        <dbReference type="EMBL" id="RHB32886.1"/>
    </source>
</evidence>
<protein>
    <submittedName>
        <fullName evidence="2">Uncharacterized protein</fullName>
    </submittedName>
</protein>
<comment type="caution">
    <text evidence="2">The sequence shown here is derived from an EMBL/GenBank/DDBJ whole genome shotgun (WGS) entry which is preliminary data.</text>
</comment>
<evidence type="ECO:0000256" key="1">
    <source>
        <dbReference type="SAM" id="SignalP"/>
    </source>
</evidence>
<reference evidence="2 3" key="1">
    <citation type="submission" date="2018-08" db="EMBL/GenBank/DDBJ databases">
        <title>A genome reference for cultivated species of the human gut microbiota.</title>
        <authorList>
            <person name="Zou Y."/>
            <person name="Xue W."/>
            <person name="Luo G."/>
        </authorList>
    </citation>
    <scope>NUCLEOTIDE SEQUENCE [LARGE SCALE GENOMIC DNA]</scope>
    <source>
        <strain evidence="2 3">AM40-30BH</strain>
    </source>
</reference>
<organism evidence="2 3">
    <name type="scientific">Bacteroides nordii</name>
    <dbReference type="NCBI Taxonomy" id="291645"/>
    <lineage>
        <taxon>Bacteria</taxon>
        <taxon>Pseudomonadati</taxon>
        <taxon>Bacteroidota</taxon>
        <taxon>Bacteroidia</taxon>
        <taxon>Bacteroidales</taxon>
        <taxon>Bacteroidaceae</taxon>
        <taxon>Bacteroides</taxon>
    </lineage>
</organism>
<proteinExistence type="predicted"/>
<accession>A0A413VH13</accession>
<dbReference type="EMBL" id="QSGO01000017">
    <property type="protein sequence ID" value="RHB32886.1"/>
    <property type="molecule type" value="Genomic_DNA"/>
</dbReference>